<evidence type="ECO:0000313" key="3">
    <source>
        <dbReference type="Proteomes" id="UP001216709"/>
    </source>
</evidence>
<dbReference type="RefSeq" id="WP_274686243.1">
    <property type="nucleotide sequence ID" value="NZ_JARAFO010000777.1"/>
</dbReference>
<sequence>MKAGYTIRSPQEKRALSALQPGSICIMQGELRAPKKETVPGTFDQKESLYQKGIHWIFAVQSIENCKP</sequence>
<name>A0AAW6KII3_9BACI</name>
<dbReference type="EMBL" id="JARAFO010000777">
    <property type="protein sequence ID" value="MDE1455774.1"/>
    <property type="molecule type" value="Genomic_DNA"/>
</dbReference>
<evidence type="ECO:0000313" key="2">
    <source>
        <dbReference type="EMBL" id="MDE1455774.1"/>
    </source>
</evidence>
<feature type="domain" description="DUF4131" evidence="1">
    <location>
        <begin position="10"/>
        <end position="64"/>
    </location>
</feature>
<dbReference type="InterPro" id="IPR025405">
    <property type="entry name" value="DUF4131"/>
</dbReference>
<dbReference type="Proteomes" id="UP001216709">
    <property type="component" value="Unassembled WGS sequence"/>
</dbReference>
<evidence type="ECO:0000259" key="1">
    <source>
        <dbReference type="Pfam" id="PF13567"/>
    </source>
</evidence>
<proteinExistence type="predicted"/>
<gene>
    <name evidence="2" type="ORF">PVN32_27150</name>
</gene>
<feature type="non-terminal residue" evidence="2">
    <location>
        <position position="68"/>
    </location>
</feature>
<dbReference type="Pfam" id="PF13567">
    <property type="entry name" value="DUF4131"/>
    <property type="match status" value="1"/>
</dbReference>
<protein>
    <submittedName>
        <fullName evidence="2">DUF4131 domain-containing protein</fullName>
    </submittedName>
</protein>
<dbReference type="AlphaFoldDB" id="A0AAW6KII3"/>
<accession>A0AAW6KII3</accession>
<comment type="caution">
    <text evidence="2">The sequence shown here is derived from an EMBL/GenBank/DDBJ whole genome shotgun (WGS) entry which is preliminary data.</text>
</comment>
<organism evidence="2 3">
    <name type="scientific">Bacillus paralicheniformis</name>
    <dbReference type="NCBI Taxonomy" id="1648923"/>
    <lineage>
        <taxon>Bacteria</taxon>
        <taxon>Bacillati</taxon>
        <taxon>Bacillota</taxon>
        <taxon>Bacilli</taxon>
        <taxon>Bacillales</taxon>
        <taxon>Bacillaceae</taxon>
        <taxon>Bacillus</taxon>
    </lineage>
</organism>
<reference evidence="2" key="1">
    <citation type="submission" date="2022-12" db="EMBL/GenBank/DDBJ databases">
        <title>Draft Genome Sequences of Bacillus licheniformis and Bacillus paralicheniformis strains isolated from Irish skim milk powders.</title>
        <authorList>
            <person name="Lourenco A."/>
            <person name="Li F."/>
            <person name="Geraldine D."/>
            <person name="Tobin J.T."/>
            <person name="Butler F."/>
            <person name="Jordan K."/>
            <person name="Obrien T."/>
        </authorList>
    </citation>
    <scope>NUCLEOTIDE SEQUENCE</scope>
    <source>
        <strain evidence="2">3370</strain>
    </source>
</reference>